<dbReference type="Pfam" id="PF00393">
    <property type="entry name" value="6PGD"/>
    <property type="match status" value="1"/>
</dbReference>
<comment type="caution">
    <text evidence="2">The sequence shown here is derived from an EMBL/GenBank/DDBJ whole genome shotgun (WGS) entry which is preliminary data.</text>
</comment>
<dbReference type="SUPFAM" id="SSF48179">
    <property type="entry name" value="6-phosphogluconate dehydrogenase C-terminal domain-like"/>
    <property type="match status" value="1"/>
</dbReference>
<name>X0ZI04_9ZZZZ</name>
<sequence length="101" mass="11239">RFAKVVNGSLGKLALLIEIAHSVGVPVPAMDSAYDYIVQLSSPVMVSAQVSAQQRDYFGAHGYFKIGGLDDPRTMTTTDGKIREFHTEWMLPERPEREITK</sequence>
<dbReference type="Gene3D" id="1.10.1040.10">
    <property type="entry name" value="N-(1-d-carboxylethyl)-l-norvaline Dehydrogenase, domain 2"/>
    <property type="match status" value="1"/>
</dbReference>
<dbReference type="InterPro" id="IPR013328">
    <property type="entry name" value="6PGD_dom2"/>
</dbReference>
<accession>X0ZI04</accession>
<dbReference type="AlphaFoldDB" id="X0ZI04"/>
<evidence type="ECO:0000259" key="1">
    <source>
        <dbReference type="Pfam" id="PF00393"/>
    </source>
</evidence>
<protein>
    <recommendedName>
        <fullName evidence="1">6-phosphogluconate dehydrogenase C-terminal domain-containing protein</fullName>
    </recommendedName>
</protein>
<dbReference type="GO" id="GO:0006098">
    <property type="term" value="P:pentose-phosphate shunt"/>
    <property type="evidence" value="ECO:0007669"/>
    <property type="project" value="InterPro"/>
</dbReference>
<gene>
    <name evidence="2" type="ORF">S01H4_08344</name>
</gene>
<feature type="domain" description="6-phosphogluconate dehydrogenase C-terminal" evidence="1">
    <location>
        <begin position="2"/>
        <end position="89"/>
    </location>
</feature>
<dbReference type="InterPro" id="IPR008927">
    <property type="entry name" value="6-PGluconate_DH-like_C_sf"/>
</dbReference>
<dbReference type="EMBL" id="BART01002852">
    <property type="protein sequence ID" value="GAG68969.1"/>
    <property type="molecule type" value="Genomic_DNA"/>
</dbReference>
<evidence type="ECO:0000313" key="2">
    <source>
        <dbReference type="EMBL" id="GAG68969.1"/>
    </source>
</evidence>
<dbReference type="InterPro" id="IPR006114">
    <property type="entry name" value="6PGDH_C"/>
</dbReference>
<organism evidence="2">
    <name type="scientific">marine sediment metagenome</name>
    <dbReference type="NCBI Taxonomy" id="412755"/>
    <lineage>
        <taxon>unclassified sequences</taxon>
        <taxon>metagenomes</taxon>
        <taxon>ecological metagenomes</taxon>
    </lineage>
</organism>
<dbReference type="GO" id="GO:0004616">
    <property type="term" value="F:phosphogluconate dehydrogenase (decarboxylating) activity"/>
    <property type="evidence" value="ECO:0007669"/>
    <property type="project" value="InterPro"/>
</dbReference>
<feature type="non-terminal residue" evidence="2">
    <location>
        <position position="1"/>
    </location>
</feature>
<reference evidence="2" key="1">
    <citation type="journal article" date="2014" name="Front. Microbiol.">
        <title>High frequency of phylogenetically diverse reductive dehalogenase-homologous genes in deep subseafloor sedimentary metagenomes.</title>
        <authorList>
            <person name="Kawai M."/>
            <person name="Futagami T."/>
            <person name="Toyoda A."/>
            <person name="Takaki Y."/>
            <person name="Nishi S."/>
            <person name="Hori S."/>
            <person name="Arai W."/>
            <person name="Tsubouchi T."/>
            <person name="Morono Y."/>
            <person name="Uchiyama I."/>
            <person name="Ito T."/>
            <person name="Fujiyama A."/>
            <person name="Inagaki F."/>
            <person name="Takami H."/>
        </authorList>
    </citation>
    <scope>NUCLEOTIDE SEQUENCE</scope>
    <source>
        <strain evidence="2">Expedition CK06-06</strain>
    </source>
</reference>
<proteinExistence type="predicted"/>